<dbReference type="STRING" id="1454373.ACMU_15780"/>
<keyword evidence="3" id="KW-1185">Reference proteome</keyword>
<gene>
    <name evidence="2" type="ORF">ACMU_15780</name>
</gene>
<dbReference type="EMBL" id="JFKE01000005">
    <property type="protein sequence ID" value="KAJ55214.1"/>
    <property type="molecule type" value="Genomic_DNA"/>
</dbReference>
<evidence type="ECO:0000259" key="1">
    <source>
        <dbReference type="Pfam" id="PF13403"/>
    </source>
</evidence>
<comment type="caution">
    <text evidence="2">The sequence shown here is derived from an EMBL/GenBank/DDBJ whole genome shotgun (WGS) entry which is preliminary data.</text>
</comment>
<feature type="domain" description="Hedgehog/Intein (Hint)" evidence="1">
    <location>
        <begin position="41"/>
        <end position="170"/>
    </location>
</feature>
<reference evidence="2 3" key="1">
    <citation type="submission" date="2014-03" db="EMBL/GenBank/DDBJ databases">
        <title>Draft Genome Sequence of Actibacterium mucosum KCTC 23349, a Marine Alphaproteobacterium with Complex Ionic Requirements Isolated from Mediterranean Seawater at Malvarrosa Beach, Valencia, Spain.</title>
        <authorList>
            <person name="Arahal D.R."/>
            <person name="Shao Z."/>
            <person name="Lai Q."/>
            <person name="Pujalte M.J."/>
        </authorList>
    </citation>
    <scope>NUCLEOTIDE SEQUENCE [LARGE SCALE GENOMIC DNA]</scope>
    <source>
        <strain evidence="2 3">KCTC 23349</strain>
    </source>
</reference>
<protein>
    <recommendedName>
        <fullName evidence="1">Hedgehog/Intein (Hint) domain-containing protein</fullName>
    </recommendedName>
</protein>
<organism evidence="2 3">
    <name type="scientific">Actibacterium mucosum KCTC 23349</name>
    <dbReference type="NCBI Taxonomy" id="1454373"/>
    <lineage>
        <taxon>Bacteria</taxon>
        <taxon>Pseudomonadati</taxon>
        <taxon>Pseudomonadota</taxon>
        <taxon>Alphaproteobacteria</taxon>
        <taxon>Rhodobacterales</taxon>
        <taxon>Roseobacteraceae</taxon>
        <taxon>Actibacterium</taxon>
    </lineage>
</organism>
<proteinExistence type="predicted"/>
<sequence>MSLFAARMGKSLFRRASEGASGIWDGADCRFGNAPWVLPANAMLATGNGWFTLDQLRSGDKVLTFDNGFQEITDIAEIPARVVTENCPPAFWPRRIPAGTLGLDRAISVMPGQGVMVESDLAEALCRDPFAVVAASALDGFAGIEPAEPAPESVLYSLSFAEDQLVYVNGGLLLLIKTAARSPLEAATGPVETGYHVQPPAIARQLVADLATV</sequence>
<evidence type="ECO:0000313" key="3">
    <source>
        <dbReference type="Proteomes" id="UP000026249"/>
    </source>
</evidence>
<dbReference type="AlphaFoldDB" id="A0A037ZHW3"/>
<evidence type="ECO:0000313" key="2">
    <source>
        <dbReference type="EMBL" id="KAJ55214.1"/>
    </source>
</evidence>
<dbReference type="Pfam" id="PF13403">
    <property type="entry name" value="Hint_2"/>
    <property type="match status" value="1"/>
</dbReference>
<dbReference type="InterPro" id="IPR028992">
    <property type="entry name" value="Hedgehog/Intein_dom"/>
</dbReference>
<dbReference type="Proteomes" id="UP000026249">
    <property type="component" value="Unassembled WGS sequence"/>
</dbReference>
<name>A0A037ZHW3_9RHOB</name>
<accession>A0A037ZHW3</accession>